<sequence length="559" mass="55798">MPSPTPPRRALAVLRPAPWAIALTLCVGALAVLICVGLWASHLGDPPAWAFDCDDTTCTDLWIDARRHYLGVSAGAGVAAVLGWLVGGFAVPARPVPAAPSVAAPEPVLRTDDAPASAPAPAQAPAPAPAPAPPSPTPRGRRATGVWRLLGVMLLAGALLVGAGWLAISVSRPMGLAGAGVAVAVAAGGAWRWMRPGAASDRTAYWMAGAGTGVPLLVLGLVCLHPVAFVVTMLVVAAPLRGIPMLSALLLAGAVVTGRLLPRQAAVESRASGGAARPVPARPDAGRLVTAFAVVALLALGVRAAWPVDAPADDAWVDAARSEAPEGAGTEVGPGGRSDSDGSADGGSTSGDGSTGSGEGTADGTLAGRPRDPESSPPMDASDLPECAAGNLAISAGGWDWWTGNSAGALTATNDGEEACAVRGTPELTLTQGGEEIALRPEPLTHLEATEQPEDGIGLRPGDSARSLLYWPGYRTAADQETPQTLTLRLAPGGAPQSVDLSGSGSDDPETPGSGDDAPAAAARDEVGPGEAPFDLVSGVPGGAVIEVGPWERVPAPAG</sequence>
<keyword evidence="5" id="KW-1185">Reference proteome</keyword>
<feature type="compositionally biased region" description="Pro residues" evidence="1">
    <location>
        <begin position="122"/>
        <end position="137"/>
    </location>
</feature>
<reference evidence="4 5" key="1">
    <citation type="journal article" date="2017" name="Elife">
        <title>Extensive horizontal gene transfer in cheese-associated bacteria.</title>
        <authorList>
            <person name="Bonham K.S."/>
            <person name="Wolfe B.E."/>
            <person name="Dutton R.J."/>
        </authorList>
    </citation>
    <scope>NUCLEOTIDE SEQUENCE [LARGE SCALE GENOMIC DNA]</scope>
    <source>
        <strain evidence="4 5">341_9</strain>
    </source>
</reference>
<evidence type="ECO:0000259" key="3">
    <source>
        <dbReference type="Pfam" id="PF14016"/>
    </source>
</evidence>
<feature type="region of interest" description="Disordered" evidence="1">
    <location>
        <begin position="321"/>
        <end position="385"/>
    </location>
</feature>
<dbReference type="Proteomes" id="UP000218598">
    <property type="component" value="Unassembled WGS sequence"/>
</dbReference>
<evidence type="ECO:0000313" key="5">
    <source>
        <dbReference type="Proteomes" id="UP000218598"/>
    </source>
</evidence>
<dbReference type="EMBL" id="NRGR01000015">
    <property type="protein sequence ID" value="PCC39331.1"/>
    <property type="molecule type" value="Genomic_DNA"/>
</dbReference>
<evidence type="ECO:0000256" key="2">
    <source>
        <dbReference type="SAM" id="Phobius"/>
    </source>
</evidence>
<feature type="transmembrane region" description="Helical" evidence="2">
    <location>
        <begin position="174"/>
        <end position="193"/>
    </location>
</feature>
<feature type="compositionally biased region" description="Gly residues" evidence="1">
    <location>
        <begin position="344"/>
        <end position="361"/>
    </location>
</feature>
<feature type="compositionally biased region" description="Low complexity" evidence="1">
    <location>
        <begin position="109"/>
        <end position="121"/>
    </location>
</feature>
<feature type="region of interest" description="Disordered" evidence="1">
    <location>
        <begin position="109"/>
        <end position="140"/>
    </location>
</feature>
<comment type="caution">
    <text evidence="4">The sequence shown here is derived from an EMBL/GenBank/DDBJ whole genome shotgun (WGS) entry which is preliminary data.</text>
</comment>
<dbReference type="InterPro" id="IPR025326">
    <property type="entry name" value="DUF4232"/>
</dbReference>
<proteinExistence type="predicted"/>
<keyword evidence="2" id="KW-1133">Transmembrane helix</keyword>
<protein>
    <recommendedName>
        <fullName evidence="3">DUF4232 domain-containing protein</fullName>
    </recommendedName>
</protein>
<dbReference type="Pfam" id="PF14016">
    <property type="entry name" value="DUF4232"/>
    <property type="match status" value="1"/>
</dbReference>
<gene>
    <name evidence="4" type="ORF">CIK66_08645</name>
</gene>
<keyword evidence="2" id="KW-0812">Transmembrane</keyword>
<evidence type="ECO:0000256" key="1">
    <source>
        <dbReference type="SAM" id="MobiDB-lite"/>
    </source>
</evidence>
<feature type="transmembrane region" description="Helical" evidence="2">
    <location>
        <begin position="146"/>
        <end position="168"/>
    </location>
</feature>
<feature type="domain" description="DUF4232" evidence="3">
    <location>
        <begin position="387"/>
        <end position="507"/>
    </location>
</feature>
<name>A0A2A3YJ67_9MICO</name>
<feature type="region of interest" description="Disordered" evidence="1">
    <location>
        <begin position="492"/>
        <end position="559"/>
    </location>
</feature>
<organism evidence="4 5">
    <name type="scientific">Brachybacterium alimentarium</name>
    <dbReference type="NCBI Taxonomy" id="47845"/>
    <lineage>
        <taxon>Bacteria</taxon>
        <taxon>Bacillati</taxon>
        <taxon>Actinomycetota</taxon>
        <taxon>Actinomycetes</taxon>
        <taxon>Micrococcales</taxon>
        <taxon>Dermabacteraceae</taxon>
        <taxon>Brachybacterium</taxon>
    </lineage>
</organism>
<dbReference type="AlphaFoldDB" id="A0A2A3YJ67"/>
<dbReference type="RefSeq" id="WP_096197022.1">
    <property type="nucleotide sequence ID" value="NZ_NRGR01000015.1"/>
</dbReference>
<feature type="transmembrane region" description="Helical" evidence="2">
    <location>
        <begin position="69"/>
        <end position="91"/>
    </location>
</feature>
<accession>A0A2A3YJ67</accession>
<dbReference type="OrthoDB" id="5197201at2"/>
<keyword evidence="2" id="KW-0472">Membrane</keyword>
<feature type="transmembrane region" description="Helical" evidence="2">
    <location>
        <begin position="20"/>
        <end position="40"/>
    </location>
</feature>
<evidence type="ECO:0000313" key="4">
    <source>
        <dbReference type="EMBL" id="PCC39331.1"/>
    </source>
</evidence>
<feature type="transmembrane region" description="Helical" evidence="2">
    <location>
        <begin position="214"/>
        <end position="237"/>
    </location>
</feature>